<keyword evidence="7 8" id="KW-0503">Monooxygenase</keyword>
<name>A0ABR2UQW4_9PEZI</name>
<dbReference type="PANTHER" id="PTHR46206:SF1">
    <property type="entry name" value="P450, PUTATIVE (EUROFUNG)-RELATED"/>
    <property type="match status" value="1"/>
</dbReference>
<evidence type="ECO:0000256" key="6">
    <source>
        <dbReference type="ARBA" id="ARBA00023004"/>
    </source>
</evidence>
<protein>
    <submittedName>
        <fullName evidence="10">Cytochrome P450</fullName>
    </submittedName>
</protein>
<feature type="chain" id="PRO_5045752113" evidence="9">
    <location>
        <begin position="20"/>
        <end position="516"/>
    </location>
</feature>
<dbReference type="Gene3D" id="1.10.630.10">
    <property type="entry name" value="Cytochrome P450"/>
    <property type="match status" value="1"/>
</dbReference>
<evidence type="ECO:0000256" key="8">
    <source>
        <dbReference type="RuleBase" id="RU000461"/>
    </source>
</evidence>
<evidence type="ECO:0000256" key="2">
    <source>
        <dbReference type="ARBA" id="ARBA00010617"/>
    </source>
</evidence>
<keyword evidence="9" id="KW-0732">Signal</keyword>
<dbReference type="PRINTS" id="PR00465">
    <property type="entry name" value="EP450IV"/>
</dbReference>
<dbReference type="CDD" id="cd11041">
    <property type="entry name" value="CYP503A1-like"/>
    <property type="match status" value="1"/>
</dbReference>
<comment type="caution">
    <text evidence="10">The sequence shown here is derived from an EMBL/GenBank/DDBJ whole genome shotgun (WGS) entry which is preliminary data.</text>
</comment>
<keyword evidence="11" id="KW-1185">Reference proteome</keyword>
<keyword evidence="3 8" id="KW-0349">Heme</keyword>
<organism evidence="10 11">
    <name type="scientific">Seiridium unicorne</name>
    <dbReference type="NCBI Taxonomy" id="138068"/>
    <lineage>
        <taxon>Eukaryota</taxon>
        <taxon>Fungi</taxon>
        <taxon>Dikarya</taxon>
        <taxon>Ascomycota</taxon>
        <taxon>Pezizomycotina</taxon>
        <taxon>Sordariomycetes</taxon>
        <taxon>Xylariomycetidae</taxon>
        <taxon>Amphisphaeriales</taxon>
        <taxon>Sporocadaceae</taxon>
        <taxon>Seiridium</taxon>
    </lineage>
</organism>
<dbReference type="InterPro" id="IPR001128">
    <property type="entry name" value="Cyt_P450"/>
</dbReference>
<evidence type="ECO:0000256" key="3">
    <source>
        <dbReference type="ARBA" id="ARBA00022617"/>
    </source>
</evidence>
<proteinExistence type="inferred from homology"/>
<evidence type="ECO:0000256" key="5">
    <source>
        <dbReference type="ARBA" id="ARBA00023002"/>
    </source>
</evidence>
<dbReference type="InterPro" id="IPR002403">
    <property type="entry name" value="Cyt_P450_E_grp-IV"/>
</dbReference>
<dbReference type="EMBL" id="JARVKF010000402">
    <property type="protein sequence ID" value="KAK9416941.1"/>
    <property type="molecule type" value="Genomic_DNA"/>
</dbReference>
<comment type="cofactor">
    <cofactor evidence="1">
        <name>heme</name>
        <dbReference type="ChEBI" id="CHEBI:30413"/>
    </cofactor>
</comment>
<dbReference type="PANTHER" id="PTHR46206">
    <property type="entry name" value="CYTOCHROME P450"/>
    <property type="match status" value="1"/>
</dbReference>
<sequence length="516" mass="58112">MTVFIVAIALGLCSLFIWSELNKPAAVIPSLAPRWSLLGSLQSLTRGKEMLLSVYRRQLVDNRPYALPGLFGSSIILPPSMLHWLVSQPESVLSAKHAQLDALNITTTFLRPEIGEEPHHEPLVRRELTAHLDAVEASMWDEVGAALAEVWGKECGEGWRKVNLDKTVRHVVARASNRVFIGRELCRNTAFILSVITYVTRVSTYGLLLSLVPRRLRPLAAPVARFPIATSYAPCEAHLLPLFKDFVARHESDPQSLPPHLFATWLVASSHTRFSPESLERTPDFLSRRVMALNFAAVHTSTLTTCNLLLDVFSNSPLASENLRNEALAISREWGPGNCRRSRLNSMSQLDSALRESMRLWGVAPRALRRRVMSPKGVALPFGKAGEGMTVCVNGWGIHHDEELYRGAGRFVWDRFMRKRPEMAEQKYEEEKGDDEKRKGDAAAAAVETDERFTAWGIGKHACPGRFFAVDLVKMILAHVLVDYEVERLWERPDNLWIEYNNFPPPGATLRVRRRS</sequence>
<dbReference type="InterPro" id="IPR017972">
    <property type="entry name" value="Cyt_P450_CS"/>
</dbReference>
<evidence type="ECO:0000256" key="9">
    <source>
        <dbReference type="SAM" id="SignalP"/>
    </source>
</evidence>
<dbReference type="Proteomes" id="UP001408356">
    <property type="component" value="Unassembled WGS sequence"/>
</dbReference>
<evidence type="ECO:0000256" key="7">
    <source>
        <dbReference type="ARBA" id="ARBA00023033"/>
    </source>
</evidence>
<evidence type="ECO:0000256" key="4">
    <source>
        <dbReference type="ARBA" id="ARBA00022723"/>
    </source>
</evidence>
<dbReference type="InterPro" id="IPR036396">
    <property type="entry name" value="Cyt_P450_sf"/>
</dbReference>
<dbReference type="SUPFAM" id="SSF48264">
    <property type="entry name" value="Cytochrome P450"/>
    <property type="match status" value="1"/>
</dbReference>
<feature type="signal peptide" evidence="9">
    <location>
        <begin position="1"/>
        <end position="19"/>
    </location>
</feature>
<dbReference type="Pfam" id="PF00067">
    <property type="entry name" value="p450"/>
    <property type="match status" value="1"/>
</dbReference>
<dbReference type="PROSITE" id="PS00086">
    <property type="entry name" value="CYTOCHROME_P450"/>
    <property type="match status" value="1"/>
</dbReference>
<evidence type="ECO:0000256" key="1">
    <source>
        <dbReference type="ARBA" id="ARBA00001971"/>
    </source>
</evidence>
<evidence type="ECO:0000313" key="11">
    <source>
        <dbReference type="Proteomes" id="UP001408356"/>
    </source>
</evidence>
<keyword evidence="4 8" id="KW-0479">Metal-binding</keyword>
<comment type="similarity">
    <text evidence="2 8">Belongs to the cytochrome P450 family.</text>
</comment>
<keyword evidence="6 8" id="KW-0408">Iron</keyword>
<keyword evidence="5 8" id="KW-0560">Oxidoreductase</keyword>
<gene>
    <name evidence="10" type="ORF">SUNI508_09180</name>
</gene>
<reference evidence="10 11" key="1">
    <citation type="journal article" date="2024" name="J. Plant Pathol.">
        <title>Sequence and assembly of the genome of Seiridium unicorne, isolate CBS 538.82, causal agent of cypress canker disease.</title>
        <authorList>
            <person name="Scali E."/>
            <person name="Rocca G.D."/>
            <person name="Danti R."/>
            <person name="Garbelotto M."/>
            <person name="Barberini S."/>
            <person name="Baroncelli R."/>
            <person name="Emiliani G."/>
        </authorList>
    </citation>
    <scope>NUCLEOTIDE SEQUENCE [LARGE SCALE GENOMIC DNA]</scope>
    <source>
        <strain evidence="10 11">BM-138-508</strain>
    </source>
</reference>
<accession>A0ABR2UQW4</accession>
<evidence type="ECO:0000313" key="10">
    <source>
        <dbReference type="EMBL" id="KAK9416941.1"/>
    </source>
</evidence>